<evidence type="ECO:0000256" key="1">
    <source>
        <dbReference type="SAM" id="MobiDB-lite"/>
    </source>
</evidence>
<feature type="compositionally biased region" description="Gly residues" evidence="1">
    <location>
        <begin position="326"/>
        <end position="340"/>
    </location>
</feature>
<feature type="transmembrane region" description="Helical" evidence="2">
    <location>
        <begin position="374"/>
        <end position="396"/>
    </location>
</feature>
<keyword evidence="2" id="KW-1133">Transmembrane helix</keyword>
<feature type="region of interest" description="Disordered" evidence="1">
    <location>
        <begin position="305"/>
        <end position="367"/>
    </location>
</feature>
<accession>A0A8S9A0R5</accession>
<evidence type="ECO:0000313" key="4">
    <source>
        <dbReference type="Proteomes" id="UP000433876"/>
    </source>
</evidence>
<dbReference type="Proteomes" id="UP000433876">
    <property type="component" value="Unassembled WGS sequence"/>
</dbReference>
<protein>
    <submittedName>
        <fullName evidence="3">Uncharacterized protein</fullName>
    </submittedName>
</protein>
<feature type="compositionally biased region" description="Low complexity" evidence="1">
    <location>
        <begin position="305"/>
        <end position="318"/>
    </location>
</feature>
<feature type="compositionally biased region" description="Basic residues" evidence="1">
    <location>
        <begin position="30"/>
        <end position="39"/>
    </location>
</feature>
<feature type="region of interest" description="Disordered" evidence="1">
    <location>
        <begin position="575"/>
        <end position="643"/>
    </location>
</feature>
<keyword evidence="2" id="KW-0812">Transmembrane</keyword>
<comment type="caution">
    <text evidence="3">The sequence shown here is derived from an EMBL/GenBank/DDBJ whole genome shotgun (WGS) entry which is preliminary data.</text>
</comment>
<feature type="compositionally biased region" description="Gly residues" evidence="1">
    <location>
        <begin position="427"/>
        <end position="463"/>
    </location>
</feature>
<evidence type="ECO:0000256" key="2">
    <source>
        <dbReference type="SAM" id="Phobius"/>
    </source>
</evidence>
<dbReference type="EMBL" id="NMPR01000026">
    <property type="protein sequence ID" value="KAA8634175.1"/>
    <property type="molecule type" value="Genomic_DNA"/>
</dbReference>
<evidence type="ECO:0000313" key="3">
    <source>
        <dbReference type="EMBL" id="KAA8634175.1"/>
    </source>
</evidence>
<organism evidence="3 4">
    <name type="scientific">Sordaria macrospora</name>
    <dbReference type="NCBI Taxonomy" id="5147"/>
    <lineage>
        <taxon>Eukaryota</taxon>
        <taxon>Fungi</taxon>
        <taxon>Dikarya</taxon>
        <taxon>Ascomycota</taxon>
        <taxon>Pezizomycotina</taxon>
        <taxon>Sordariomycetes</taxon>
        <taxon>Sordariomycetidae</taxon>
        <taxon>Sordariales</taxon>
        <taxon>Sordariaceae</taxon>
        <taxon>Sordaria</taxon>
    </lineage>
</organism>
<feature type="compositionally biased region" description="Basic residues" evidence="1">
    <location>
        <begin position="65"/>
        <end position="83"/>
    </location>
</feature>
<reference evidence="3 4" key="1">
    <citation type="submission" date="2017-07" db="EMBL/GenBank/DDBJ databases">
        <title>Genome sequence of the Sordaria macrospora wild type strain R19027.</title>
        <authorList>
            <person name="Nowrousian M."/>
            <person name="Teichert I."/>
            <person name="Kueck U."/>
        </authorList>
    </citation>
    <scope>NUCLEOTIDE SEQUENCE [LARGE SCALE GENOMIC DNA]</scope>
    <source>
        <strain evidence="3 4">R19027</strain>
        <tissue evidence="3">Mycelium</tissue>
    </source>
</reference>
<dbReference type="VEuPathDB" id="FungiDB:SMAC_07048"/>
<dbReference type="AlphaFoldDB" id="A0A8S9A0R5"/>
<feature type="region of interest" description="Disordered" evidence="1">
    <location>
        <begin position="421"/>
        <end position="464"/>
    </location>
</feature>
<feature type="region of interest" description="Disordered" evidence="1">
    <location>
        <begin position="20"/>
        <end position="83"/>
    </location>
</feature>
<proteinExistence type="predicted"/>
<feature type="compositionally biased region" description="Low complexity" evidence="1">
    <location>
        <begin position="598"/>
        <end position="607"/>
    </location>
</feature>
<feature type="compositionally biased region" description="Basic and acidic residues" evidence="1">
    <location>
        <begin position="91"/>
        <end position="101"/>
    </location>
</feature>
<name>A0A8S9A0R5_SORMA</name>
<keyword evidence="2" id="KW-0472">Membrane</keyword>
<sequence length="643" mass="65588">MTNHIGGPSLSQARKTMNIDHSHTGSSAGHNHRHLHHQQHNQQQQPRQLHPEEEPELDLDQTPHQHQHHIHTHTHSHNYNHNLNHNHARYHHQEHSSHEDSDNNTSQRLDIRSPLDDATTHQQQQQSEPGLLNARSVLVVQTVSVIKIIDDAGALVHFSTLASQPATQSPDPVAVLTADVRDLGSQLPTLSVSVPGLGDGTPSPTASVDTESSITSAILSLPSGVSAPGALTSALYNTSSVSYDDGASTFPTLSLSSGLFNSSSSSTRIPSFYANGTHVSHSLFANTTRTSIYASSTSTFASSTKSRASTTRFTSTSSGVPTLVAGGTGGGNSGNGGAGGESANPAGATDSPYVDPDNTDDNSSGLTPTAQRSIIGGVVGGAAGMALIAFLLLFLLKWKKRNGGGNIRLLGEGGALAAAARKRGGHEQGGGALEGGGGGSGGGGGGNGGGGGGGGEGGGGGMTERGLPYAVPSALASLTGAKRFSAASAEPPVAERGFYRVSGKKLISVLESGGDGYSDPDPHESVYYRDSMAFGDGTAGALGLGGQRLKLGSPMRPISGVPVFRSGPGRTAIVQQDGGSPGVVGGSSPFSDDTHPVTPTSPIGSHGPPSPPARASLMPDPIGRSLVSRDGSRGSGSRFTEDM</sequence>
<gene>
    <name evidence="3" type="ORF">SMACR_07048</name>
</gene>
<feature type="region of interest" description="Disordered" evidence="1">
    <location>
        <begin position="90"/>
        <end position="109"/>
    </location>
</feature>